<feature type="signal peptide" evidence="5">
    <location>
        <begin position="1"/>
        <end position="25"/>
    </location>
</feature>
<evidence type="ECO:0000313" key="6">
    <source>
        <dbReference type="EMBL" id="SQC45193.1"/>
    </source>
</evidence>
<evidence type="ECO:0000313" key="9">
    <source>
        <dbReference type="Proteomes" id="UP000255099"/>
    </source>
</evidence>
<dbReference type="EMBL" id="UAWQ01000018">
    <property type="protein sequence ID" value="SQC45193.1"/>
    <property type="molecule type" value="Genomic_DNA"/>
</dbReference>
<dbReference type="GO" id="GO:0043709">
    <property type="term" value="P:cell adhesion involved in single-species biofilm formation"/>
    <property type="evidence" value="ECO:0007669"/>
    <property type="project" value="TreeGrafter"/>
</dbReference>
<organism evidence="6 8">
    <name type="scientific">Klebsiella pneumoniae</name>
    <dbReference type="NCBI Taxonomy" id="573"/>
    <lineage>
        <taxon>Bacteria</taxon>
        <taxon>Pseudomonadati</taxon>
        <taxon>Pseudomonadota</taxon>
        <taxon>Gammaproteobacteria</taxon>
        <taxon>Enterobacterales</taxon>
        <taxon>Enterobacteriaceae</taxon>
        <taxon>Klebsiella/Raoultella group</taxon>
        <taxon>Klebsiella</taxon>
        <taxon>Klebsiella pneumoniae complex</taxon>
    </lineage>
</organism>
<sequence>MSIKKSVIAAAVFASLSGVSMMANAAPSADVTLEGIITNSTCDVSVNNGLATLNVGVYKASSFTPNTQQGSVALPVELTNCADETGALIIQGQSASSDPSKQLFTAATGDTVGFMIKDANDVQVAESQNVALDVTSADTNSYSFNVGMGTTDATPAAGSYSVPVTVAYIVN</sequence>
<dbReference type="GO" id="GO:0009289">
    <property type="term" value="C:pilus"/>
    <property type="evidence" value="ECO:0007669"/>
    <property type="project" value="UniProtKB-SubCell"/>
</dbReference>
<proteinExistence type="inferred from homology"/>
<comment type="similarity">
    <text evidence="2">Belongs to the fimbrial protein family.</text>
</comment>
<comment type="subcellular location">
    <subcellularLocation>
        <location evidence="1">Fimbrium</location>
    </subcellularLocation>
</comment>
<evidence type="ECO:0000256" key="5">
    <source>
        <dbReference type="SAM" id="SignalP"/>
    </source>
</evidence>
<dbReference type="InterPro" id="IPR008966">
    <property type="entry name" value="Adhesion_dom_sf"/>
</dbReference>
<evidence type="ECO:0000256" key="1">
    <source>
        <dbReference type="ARBA" id="ARBA00004561"/>
    </source>
</evidence>
<accession>A0A2X3F8F5</accession>
<dbReference type="EMBL" id="UGLB01000003">
    <property type="protein sequence ID" value="STT46425.1"/>
    <property type="molecule type" value="Genomic_DNA"/>
</dbReference>
<evidence type="ECO:0000256" key="2">
    <source>
        <dbReference type="ARBA" id="ARBA00006671"/>
    </source>
</evidence>
<evidence type="ECO:0000256" key="3">
    <source>
        <dbReference type="ARBA" id="ARBA00022729"/>
    </source>
</evidence>
<dbReference type="PANTHER" id="PTHR33420">
    <property type="entry name" value="FIMBRIAL SUBUNIT ELFA-RELATED"/>
    <property type="match status" value="1"/>
</dbReference>
<gene>
    <name evidence="6" type="primary">fim_1</name>
    <name evidence="6" type="ORF">NCTC13465_03741</name>
    <name evidence="7" type="ORF">NCTC9637_01300</name>
</gene>
<evidence type="ECO:0000313" key="7">
    <source>
        <dbReference type="EMBL" id="STT46425.1"/>
    </source>
</evidence>
<dbReference type="AlphaFoldDB" id="A0A2X3F8F5"/>
<dbReference type="Gene3D" id="2.60.40.1090">
    <property type="entry name" value="Fimbrial-type adhesion domain"/>
    <property type="match status" value="1"/>
</dbReference>
<dbReference type="InterPro" id="IPR050263">
    <property type="entry name" value="Bact_Fimbrial_Adh_Pro"/>
</dbReference>
<protein>
    <submittedName>
        <fullName evidence="6">Putative fimbrial-like protein</fullName>
    </submittedName>
</protein>
<dbReference type="RefSeq" id="WP_004185638.1">
    <property type="nucleotide sequence ID" value="NZ_BAACAM010000006.1"/>
</dbReference>
<dbReference type="Proteomes" id="UP000255099">
    <property type="component" value="Unassembled WGS sequence"/>
</dbReference>
<feature type="chain" id="PRO_5044071772" evidence="5">
    <location>
        <begin position="26"/>
        <end position="171"/>
    </location>
</feature>
<dbReference type="InterPro" id="IPR036937">
    <property type="entry name" value="Adhesion_dom_fimbrial_sf"/>
</dbReference>
<name>A0A2X3F8F5_KLEPN</name>
<evidence type="ECO:0000256" key="4">
    <source>
        <dbReference type="ARBA" id="ARBA00023263"/>
    </source>
</evidence>
<keyword evidence="3 5" id="KW-0732">Signal</keyword>
<keyword evidence="4" id="KW-0281">Fimbrium</keyword>
<reference evidence="8 9" key="1">
    <citation type="submission" date="2018-06" db="EMBL/GenBank/DDBJ databases">
        <authorList>
            <consortium name="Pathogen Informatics"/>
            <person name="Doyle S."/>
        </authorList>
    </citation>
    <scope>NUCLEOTIDE SEQUENCE [LARGE SCALE GENOMIC DNA]</scope>
    <source>
        <strain evidence="6 8">NCTC13465</strain>
        <strain evidence="7 9">NCTC9637</strain>
    </source>
</reference>
<dbReference type="SUPFAM" id="SSF49401">
    <property type="entry name" value="Bacterial adhesins"/>
    <property type="match status" value="1"/>
</dbReference>
<evidence type="ECO:0000313" key="8">
    <source>
        <dbReference type="Proteomes" id="UP000251721"/>
    </source>
</evidence>
<dbReference type="Proteomes" id="UP000251721">
    <property type="component" value="Unassembled WGS sequence"/>
</dbReference>
<dbReference type="PANTHER" id="PTHR33420:SF3">
    <property type="entry name" value="FIMBRIAL SUBUNIT ELFA"/>
    <property type="match status" value="1"/>
</dbReference>